<comment type="caution">
    <text evidence="2">The sequence shown here is derived from an EMBL/GenBank/DDBJ whole genome shotgun (WGS) entry which is preliminary data.</text>
</comment>
<dbReference type="Proteomes" id="UP001595841">
    <property type="component" value="Unassembled WGS sequence"/>
</dbReference>
<gene>
    <name evidence="2" type="ORF">ACFOWS_04630</name>
</gene>
<dbReference type="SUPFAM" id="SSF47413">
    <property type="entry name" value="lambda repressor-like DNA-binding domains"/>
    <property type="match status" value="1"/>
</dbReference>
<dbReference type="Gene3D" id="1.10.260.40">
    <property type="entry name" value="lambda repressor-like DNA-binding domains"/>
    <property type="match status" value="1"/>
</dbReference>
<accession>A0ABV8PGU8</accession>
<reference evidence="3" key="1">
    <citation type="journal article" date="2019" name="Int. J. Syst. Evol. Microbiol.">
        <title>The Global Catalogue of Microorganisms (GCM) 10K type strain sequencing project: providing services to taxonomists for standard genome sequencing and annotation.</title>
        <authorList>
            <consortium name="The Broad Institute Genomics Platform"/>
            <consortium name="The Broad Institute Genome Sequencing Center for Infectious Disease"/>
            <person name="Wu L."/>
            <person name="Ma J."/>
        </authorList>
    </citation>
    <scope>NUCLEOTIDE SEQUENCE [LARGE SCALE GENOMIC DNA]</scope>
    <source>
        <strain evidence="3">CGMCC 1.15774</strain>
    </source>
</reference>
<evidence type="ECO:0000313" key="3">
    <source>
        <dbReference type="Proteomes" id="UP001595841"/>
    </source>
</evidence>
<evidence type="ECO:0000313" key="2">
    <source>
        <dbReference type="EMBL" id="MFC4219404.1"/>
    </source>
</evidence>
<dbReference type="CDD" id="cd00093">
    <property type="entry name" value="HTH_XRE"/>
    <property type="match status" value="1"/>
</dbReference>
<keyword evidence="3" id="KW-1185">Reference proteome</keyword>
<dbReference type="InterPro" id="IPR001387">
    <property type="entry name" value="Cro/C1-type_HTH"/>
</dbReference>
<dbReference type="PROSITE" id="PS50943">
    <property type="entry name" value="HTH_CROC1"/>
    <property type="match status" value="1"/>
</dbReference>
<proteinExistence type="predicted"/>
<name>A0ABV8PGU8_9FLAO</name>
<dbReference type="InterPro" id="IPR010982">
    <property type="entry name" value="Lambda_DNA-bd_dom_sf"/>
</dbReference>
<organism evidence="2 3">
    <name type="scientific">Flagellimonas marina</name>
    <dbReference type="NCBI Taxonomy" id="1775168"/>
    <lineage>
        <taxon>Bacteria</taxon>
        <taxon>Pseudomonadati</taxon>
        <taxon>Bacteroidota</taxon>
        <taxon>Flavobacteriia</taxon>
        <taxon>Flavobacteriales</taxon>
        <taxon>Flavobacteriaceae</taxon>
        <taxon>Flagellimonas</taxon>
    </lineage>
</organism>
<dbReference type="RefSeq" id="WP_379762794.1">
    <property type="nucleotide sequence ID" value="NZ_JBHSCL010000004.1"/>
</dbReference>
<protein>
    <submittedName>
        <fullName evidence="2">Helix-turn-helix domain-containing protein</fullName>
    </submittedName>
</protein>
<dbReference type="Pfam" id="PF01381">
    <property type="entry name" value="HTH_3"/>
    <property type="match status" value="1"/>
</dbReference>
<evidence type="ECO:0000259" key="1">
    <source>
        <dbReference type="PROSITE" id="PS50943"/>
    </source>
</evidence>
<feature type="domain" description="HTH cro/C1-type" evidence="1">
    <location>
        <begin position="4"/>
        <end position="58"/>
    </location>
</feature>
<dbReference type="SMART" id="SM00530">
    <property type="entry name" value="HTH_XRE"/>
    <property type="match status" value="1"/>
</dbReference>
<sequence>MLRIEEILKEKNISNLEFAEIMGVSPTSASAFKSGRTKPKFDTLVKMAEVLDVDIRELFYPTKGGEILNGFVQYKEKVYTINNKKDLDKLIEAIDNS</sequence>
<dbReference type="EMBL" id="JBHSCL010000004">
    <property type="protein sequence ID" value="MFC4219404.1"/>
    <property type="molecule type" value="Genomic_DNA"/>
</dbReference>